<evidence type="ECO:0000313" key="1">
    <source>
        <dbReference type="EMBL" id="GAA2688208.1"/>
    </source>
</evidence>
<proteinExistence type="predicted"/>
<dbReference type="EMBL" id="BAAATE010000029">
    <property type="protein sequence ID" value="GAA2688208.1"/>
    <property type="molecule type" value="Genomic_DNA"/>
</dbReference>
<name>A0ABN3SY23_9ACTN</name>
<dbReference type="Proteomes" id="UP001501666">
    <property type="component" value="Unassembled WGS sequence"/>
</dbReference>
<keyword evidence="2" id="KW-1185">Reference proteome</keyword>
<organism evidence="1 2">
    <name type="scientific">Nonomuraea recticatena</name>
    <dbReference type="NCBI Taxonomy" id="46178"/>
    <lineage>
        <taxon>Bacteria</taxon>
        <taxon>Bacillati</taxon>
        <taxon>Actinomycetota</taxon>
        <taxon>Actinomycetes</taxon>
        <taxon>Streptosporangiales</taxon>
        <taxon>Streptosporangiaceae</taxon>
        <taxon>Nonomuraea</taxon>
    </lineage>
</organism>
<protein>
    <submittedName>
        <fullName evidence="1">Uncharacterized protein</fullName>
    </submittedName>
</protein>
<gene>
    <name evidence="1" type="ORF">GCM10010412_076740</name>
</gene>
<accession>A0ABN3SY23</accession>
<comment type="caution">
    <text evidence="1">The sequence shown here is derived from an EMBL/GenBank/DDBJ whole genome shotgun (WGS) entry which is preliminary data.</text>
</comment>
<evidence type="ECO:0000313" key="2">
    <source>
        <dbReference type="Proteomes" id="UP001501666"/>
    </source>
</evidence>
<sequence length="63" mass="6685">MRLTAPQERLYLDLLQGSYRSDPADETLHELQALGYVDEDLVAVPPARGDGPAHPAAAGGDLA</sequence>
<reference evidence="1 2" key="1">
    <citation type="journal article" date="2019" name="Int. J. Syst. Evol. Microbiol.">
        <title>The Global Catalogue of Microorganisms (GCM) 10K type strain sequencing project: providing services to taxonomists for standard genome sequencing and annotation.</title>
        <authorList>
            <consortium name="The Broad Institute Genomics Platform"/>
            <consortium name="The Broad Institute Genome Sequencing Center for Infectious Disease"/>
            <person name="Wu L."/>
            <person name="Ma J."/>
        </authorList>
    </citation>
    <scope>NUCLEOTIDE SEQUENCE [LARGE SCALE GENOMIC DNA]</scope>
    <source>
        <strain evidence="1 2">JCM 6835</strain>
    </source>
</reference>